<feature type="transmembrane region" description="Helical" evidence="1">
    <location>
        <begin position="21"/>
        <end position="41"/>
    </location>
</feature>
<evidence type="ECO:0000313" key="4">
    <source>
        <dbReference type="Proteomes" id="UP000318437"/>
    </source>
</evidence>
<accession>A0A5C6D3S7</accession>
<sequence>MNKTTFRLNARQRRSSNRCGAASVEFAIVASVFFVVLSASFEFVRLNVIRHTADNAAYEAARDAMVPGATAAEAIAKANSILNVVGTRGARVTITPPVLNPDIPDVKVRIDIPLSINGWITPNFTSGKTLTVQSTLKKERVPQ</sequence>
<evidence type="ECO:0000259" key="2">
    <source>
        <dbReference type="Pfam" id="PF07811"/>
    </source>
</evidence>
<comment type="caution">
    <text evidence="3">The sequence shown here is derived from an EMBL/GenBank/DDBJ whole genome shotgun (WGS) entry which is preliminary data.</text>
</comment>
<keyword evidence="4" id="KW-1185">Reference proteome</keyword>
<organism evidence="3 4">
    <name type="scientific">Bythopirellula polymerisocia</name>
    <dbReference type="NCBI Taxonomy" id="2528003"/>
    <lineage>
        <taxon>Bacteria</taxon>
        <taxon>Pseudomonadati</taxon>
        <taxon>Planctomycetota</taxon>
        <taxon>Planctomycetia</taxon>
        <taxon>Pirellulales</taxon>
        <taxon>Lacipirellulaceae</taxon>
        <taxon>Bythopirellula</taxon>
    </lineage>
</organism>
<proteinExistence type="predicted"/>
<dbReference type="OrthoDB" id="285462at2"/>
<evidence type="ECO:0000256" key="1">
    <source>
        <dbReference type="SAM" id="Phobius"/>
    </source>
</evidence>
<dbReference type="Pfam" id="PF07811">
    <property type="entry name" value="TadE"/>
    <property type="match status" value="1"/>
</dbReference>
<dbReference type="RefSeq" id="WP_146447854.1">
    <property type="nucleotide sequence ID" value="NZ_SJPS01000001.1"/>
</dbReference>
<protein>
    <submittedName>
        <fullName evidence="3">TadE-like protein</fullName>
    </submittedName>
</protein>
<dbReference type="AlphaFoldDB" id="A0A5C6D3S7"/>
<dbReference type="EMBL" id="SJPS01000001">
    <property type="protein sequence ID" value="TWU29896.1"/>
    <property type="molecule type" value="Genomic_DNA"/>
</dbReference>
<gene>
    <name evidence="3" type="ORF">Pla144_06760</name>
</gene>
<keyword evidence="1" id="KW-0812">Transmembrane</keyword>
<dbReference type="InterPro" id="IPR012495">
    <property type="entry name" value="TadE-like_dom"/>
</dbReference>
<dbReference type="Proteomes" id="UP000318437">
    <property type="component" value="Unassembled WGS sequence"/>
</dbReference>
<name>A0A5C6D3S7_9BACT</name>
<keyword evidence="1" id="KW-1133">Transmembrane helix</keyword>
<evidence type="ECO:0000313" key="3">
    <source>
        <dbReference type="EMBL" id="TWU29896.1"/>
    </source>
</evidence>
<feature type="domain" description="TadE-like" evidence="2">
    <location>
        <begin position="20"/>
        <end position="62"/>
    </location>
</feature>
<keyword evidence="1" id="KW-0472">Membrane</keyword>
<reference evidence="3 4" key="1">
    <citation type="submission" date="2019-02" db="EMBL/GenBank/DDBJ databases">
        <title>Deep-cultivation of Planctomycetes and their phenomic and genomic characterization uncovers novel biology.</title>
        <authorList>
            <person name="Wiegand S."/>
            <person name="Jogler M."/>
            <person name="Boedeker C."/>
            <person name="Pinto D."/>
            <person name="Vollmers J."/>
            <person name="Rivas-Marin E."/>
            <person name="Kohn T."/>
            <person name="Peeters S.H."/>
            <person name="Heuer A."/>
            <person name="Rast P."/>
            <person name="Oberbeckmann S."/>
            <person name="Bunk B."/>
            <person name="Jeske O."/>
            <person name="Meyerdierks A."/>
            <person name="Storesund J.E."/>
            <person name="Kallscheuer N."/>
            <person name="Luecker S."/>
            <person name="Lage O.M."/>
            <person name="Pohl T."/>
            <person name="Merkel B.J."/>
            <person name="Hornburger P."/>
            <person name="Mueller R.-W."/>
            <person name="Bruemmer F."/>
            <person name="Labrenz M."/>
            <person name="Spormann A.M."/>
            <person name="Op Den Camp H."/>
            <person name="Overmann J."/>
            <person name="Amann R."/>
            <person name="Jetten M.S.M."/>
            <person name="Mascher T."/>
            <person name="Medema M.H."/>
            <person name="Devos D.P."/>
            <person name="Kaster A.-K."/>
            <person name="Ovreas L."/>
            <person name="Rohde M."/>
            <person name="Galperin M.Y."/>
            <person name="Jogler C."/>
        </authorList>
    </citation>
    <scope>NUCLEOTIDE SEQUENCE [LARGE SCALE GENOMIC DNA]</scope>
    <source>
        <strain evidence="3 4">Pla144</strain>
    </source>
</reference>